<proteinExistence type="predicted"/>
<dbReference type="InterPro" id="IPR045886">
    <property type="entry name" value="ThiF/MoeB/HesA"/>
</dbReference>
<protein>
    <submittedName>
        <fullName evidence="2">tRNA threonylcarbamoyladenosine dehydratase</fullName>
    </submittedName>
</protein>
<dbReference type="InterPro" id="IPR000594">
    <property type="entry name" value="ThiF_NAD_FAD-bd"/>
</dbReference>
<dbReference type="Proteomes" id="UP000746471">
    <property type="component" value="Unassembled WGS sequence"/>
</dbReference>
<accession>A0ABS5PKI6</accession>
<evidence type="ECO:0000313" key="3">
    <source>
        <dbReference type="Proteomes" id="UP000746471"/>
    </source>
</evidence>
<reference evidence="2 3" key="1">
    <citation type="submission" date="2021-05" db="EMBL/GenBank/DDBJ databases">
        <title>Fusibacter ferrireducens sp. nov., an anaerobic, sulfur- and Fe-reducing bacterium isolated from the mangrove sediment.</title>
        <authorList>
            <person name="Qiu D."/>
        </authorList>
    </citation>
    <scope>NUCLEOTIDE SEQUENCE [LARGE SCALE GENOMIC DNA]</scope>
    <source>
        <strain evidence="2 3">DSM 12116</strain>
    </source>
</reference>
<dbReference type="EMBL" id="JAHBCL010000004">
    <property type="protein sequence ID" value="MBS7525683.1"/>
    <property type="molecule type" value="Genomic_DNA"/>
</dbReference>
<evidence type="ECO:0000259" key="1">
    <source>
        <dbReference type="Pfam" id="PF00899"/>
    </source>
</evidence>
<gene>
    <name evidence="2" type="ORF">KHM83_03225</name>
</gene>
<comment type="caution">
    <text evidence="2">The sequence shown here is derived from an EMBL/GenBank/DDBJ whole genome shotgun (WGS) entry which is preliminary data.</text>
</comment>
<dbReference type="Gene3D" id="3.40.50.720">
    <property type="entry name" value="NAD(P)-binding Rossmann-like Domain"/>
    <property type="match status" value="1"/>
</dbReference>
<dbReference type="InterPro" id="IPR035985">
    <property type="entry name" value="Ubiquitin-activating_enz"/>
</dbReference>
<name>A0ABS5PKI6_9FIRM</name>
<dbReference type="Pfam" id="PF00899">
    <property type="entry name" value="ThiF"/>
    <property type="match status" value="1"/>
</dbReference>
<sequence>MQEQFQRLGYLIGEDGFDKLQKAHVAVFGIGGVGSFTVEALARSGVGKLTLIDFDTVDITNLNRQIHALHSTIGRLKTEVMAERIDAINPDASVEVVSEMVTPERLSDFFQSDYDFVVDAIDMVSAKLAIIEKCTREGIPIISSMGTGNKLDPTMLTLTDIYKTSVCPLARVMRHELKKRDIKALQVVYSPECPITPSYPEETLKALENKRKKPPGSTGFVPSTAGLILASAVVRGLTAKTQ</sequence>
<dbReference type="RefSeq" id="WP_213235470.1">
    <property type="nucleotide sequence ID" value="NZ_JAHBCL010000004.1"/>
</dbReference>
<dbReference type="PANTHER" id="PTHR43267">
    <property type="entry name" value="TRNA THREONYLCARBAMOYLADENOSINE DEHYDRATASE"/>
    <property type="match status" value="1"/>
</dbReference>
<dbReference type="PANTHER" id="PTHR43267:SF1">
    <property type="entry name" value="TRNA THREONYLCARBAMOYLADENOSINE DEHYDRATASE"/>
    <property type="match status" value="1"/>
</dbReference>
<organism evidence="2 3">
    <name type="scientific">Fusibacter paucivorans</name>
    <dbReference type="NCBI Taxonomy" id="76009"/>
    <lineage>
        <taxon>Bacteria</taxon>
        <taxon>Bacillati</taxon>
        <taxon>Bacillota</taxon>
        <taxon>Clostridia</taxon>
        <taxon>Eubacteriales</taxon>
        <taxon>Eubacteriales Family XII. Incertae Sedis</taxon>
        <taxon>Fusibacter</taxon>
    </lineage>
</organism>
<dbReference type="SUPFAM" id="SSF69572">
    <property type="entry name" value="Activating enzymes of the ubiquitin-like proteins"/>
    <property type="match status" value="1"/>
</dbReference>
<feature type="domain" description="THIF-type NAD/FAD binding fold" evidence="1">
    <location>
        <begin position="10"/>
        <end position="169"/>
    </location>
</feature>
<evidence type="ECO:0000313" key="2">
    <source>
        <dbReference type="EMBL" id="MBS7525683.1"/>
    </source>
</evidence>
<keyword evidence="3" id="KW-1185">Reference proteome</keyword>
<dbReference type="CDD" id="cd00755">
    <property type="entry name" value="YgdL_like"/>
    <property type="match status" value="1"/>
</dbReference>